<evidence type="ECO:0000313" key="6">
    <source>
        <dbReference type="EMBL" id="EJK75573.1"/>
    </source>
</evidence>
<comment type="caution">
    <text evidence="6">The sequence shown here is derived from an EMBL/GenBank/DDBJ whole genome shotgun (WGS) entry which is preliminary data.</text>
</comment>
<feature type="compositionally biased region" description="Polar residues" evidence="4">
    <location>
        <begin position="377"/>
        <end position="393"/>
    </location>
</feature>
<dbReference type="PANTHER" id="PTHR22595:SF79">
    <property type="entry name" value="CHITINASE 12"/>
    <property type="match status" value="1"/>
</dbReference>
<dbReference type="GO" id="GO:0016998">
    <property type="term" value="P:cell wall macromolecule catabolic process"/>
    <property type="evidence" value="ECO:0007669"/>
    <property type="project" value="InterPro"/>
</dbReference>
<dbReference type="PANTHER" id="PTHR22595">
    <property type="entry name" value="CHITINASE-RELATED"/>
    <property type="match status" value="1"/>
</dbReference>
<dbReference type="eggNOG" id="KOG4742">
    <property type="taxonomic scope" value="Eukaryota"/>
</dbReference>
<dbReference type="Proteomes" id="UP000266841">
    <property type="component" value="Unassembled WGS sequence"/>
</dbReference>
<dbReference type="GO" id="GO:0004568">
    <property type="term" value="F:chitinase activity"/>
    <property type="evidence" value="ECO:0007669"/>
    <property type="project" value="InterPro"/>
</dbReference>
<dbReference type="Gene3D" id="3.30.60.10">
    <property type="entry name" value="Endochitinase-like"/>
    <property type="match status" value="1"/>
</dbReference>
<dbReference type="Pfam" id="PF00182">
    <property type="entry name" value="Glyco_hydro_19"/>
    <property type="match status" value="1"/>
</dbReference>
<keyword evidence="1" id="KW-0147">Chitin-binding</keyword>
<dbReference type="GO" id="GO:0006952">
    <property type="term" value="P:defense response"/>
    <property type="evidence" value="ECO:0007669"/>
    <property type="project" value="UniProtKB-KW"/>
</dbReference>
<feature type="compositionally biased region" description="Polar residues" evidence="4">
    <location>
        <begin position="300"/>
        <end position="333"/>
    </location>
</feature>
<reference evidence="6 7" key="1">
    <citation type="journal article" date="2012" name="Genome Biol.">
        <title>Genome and low-iron response of an oceanic diatom adapted to chronic iron limitation.</title>
        <authorList>
            <person name="Lommer M."/>
            <person name="Specht M."/>
            <person name="Roy A.S."/>
            <person name="Kraemer L."/>
            <person name="Andreson R."/>
            <person name="Gutowska M.A."/>
            <person name="Wolf J."/>
            <person name="Bergner S.V."/>
            <person name="Schilhabel M.B."/>
            <person name="Klostermeier U.C."/>
            <person name="Beiko R.G."/>
            <person name="Rosenstiel P."/>
            <person name="Hippler M."/>
            <person name="Laroche J."/>
        </authorList>
    </citation>
    <scope>NUCLEOTIDE SEQUENCE [LARGE SCALE GENOMIC DNA]</scope>
    <source>
        <strain evidence="6 7">CCMP1005</strain>
    </source>
</reference>
<dbReference type="CDD" id="cd00035">
    <property type="entry name" value="ChtBD1"/>
    <property type="match status" value="1"/>
</dbReference>
<gene>
    <name evidence="6" type="ORF">THAOC_02704</name>
</gene>
<feature type="domain" description="Glycoside hydrolase family 19 catalytic" evidence="5">
    <location>
        <begin position="39"/>
        <end position="148"/>
    </location>
</feature>
<feature type="compositionally biased region" description="Pro residues" evidence="4">
    <location>
        <begin position="493"/>
        <end position="506"/>
    </location>
</feature>
<evidence type="ECO:0000256" key="4">
    <source>
        <dbReference type="SAM" id="MobiDB-lite"/>
    </source>
</evidence>
<sequence>MVAQNSPFNSYCQPSFEPPEGCVCDTITQVEESGPLQGYIEASSVFYGRGAIQLSWNYNYIRASYSLTGKSDTFCNDPELVAQTPEYAWGTGIYFWMENQKDGSTCHKESLKGDFGGTLNNINGGLECPAYKGGWHADAIKMRLNRYCRAASLLGLQGILDLGGCKGMQESFDECLLDGHCKYCEEFASTPVVVLPESPDSSNAANEGPSPPDTPGDSRPLPSRPLQSEVENTAEPSHSPVMEAVADATSPPTSLSPSEAPDTPQPTSDNPTTSVPSKSPVEEFVSDVPTTPMPSPEPSVNPTTSKPSRSPIITPTEGPSSGTPSYAPTTPQPTMGPCDGEKCPGSLCRSPWGFCGPGDGYCNDKAVWSPQCKENSDQPTNEPTGRTTDSPSLSPAEKATPILDSVFQVTKQPTRQPTAMPAQTPEVQPDEPFLKPAGKPMGGKKPSGGGKGKPASKPGASENPQQQGATTPRPTQQPITPRPSPHPITNTPRPTPEPVTPRPSPDPTQKAWSPTDPEATYFCGTNWEDANALCKFRCPSSKSDDCPLNQSCFAFTGCNEKKQPTP</sequence>
<keyword evidence="2" id="KW-0611">Plant defense</keyword>
<dbReference type="AlphaFoldDB" id="K0TA19"/>
<dbReference type="OrthoDB" id="5985073at2759"/>
<dbReference type="Gene3D" id="1.10.530.10">
    <property type="match status" value="1"/>
</dbReference>
<feature type="compositionally biased region" description="Low complexity" evidence="4">
    <location>
        <begin position="470"/>
        <end position="479"/>
    </location>
</feature>
<feature type="compositionally biased region" description="Polar residues" evidence="4">
    <location>
        <begin position="225"/>
        <end position="236"/>
    </location>
</feature>
<name>K0TA19_THAOC</name>
<evidence type="ECO:0000256" key="3">
    <source>
        <dbReference type="ARBA" id="ARBA00023157"/>
    </source>
</evidence>
<accession>K0TA19</accession>
<dbReference type="EMBL" id="AGNL01002863">
    <property type="protein sequence ID" value="EJK75573.1"/>
    <property type="molecule type" value="Genomic_DNA"/>
</dbReference>
<dbReference type="CDD" id="cd00325">
    <property type="entry name" value="chitinase_GH19"/>
    <property type="match status" value="1"/>
</dbReference>
<keyword evidence="7" id="KW-1185">Reference proteome</keyword>
<dbReference type="InterPro" id="IPR036861">
    <property type="entry name" value="Endochitinase-like_sf"/>
</dbReference>
<evidence type="ECO:0000256" key="2">
    <source>
        <dbReference type="ARBA" id="ARBA00022821"/>
    </source>
</evidence>
<feature type="region of interest" description="Disordered" evidence="4">
    <location>
        <begin position="195"/>
        <end position="343"/>
    </location>
</feature>
<evidence type="ECO:0000259" key="5">
    <source>
        <dbReference type="Pfam" id="PF00182"/>
    </source>
</evidence>
<dbReference type="InterPro" id="IPR000726">
    <property type="entry name" value="Glyco_hydro_19_cat"/>
</dbReference>
<feature type="compositionally biased region" description="Polar residues" evidence="4">
    <location>
        <begin position="265"/>
        <end position="277"/>
    </location>
</feature>
<keyword evidence="3" id="KW-1015">Disulfide bond</keyword>
<proteinExistence type="predicted"/>
<organism evidence="6 7">
    <name type="scientific">Thalassiosira oceanica</name>
    <name type="common">Marine diatom</name>
    <dbReference type="NCBI Taxonomy" id="159749"/>
    <lineage>
        <taxon>Eukaryota</taxon>
        <taxon>Sar</taxon>
        <taxon>Stramenopiles</taxon>
        <taxon>Ochrophyta</taxon>
        <taxon>Bacillariophyta</taxon>
        <taxon>Coscinodiscophyceae</taxon>
        <taxon>Thalassiosirophycidae</taxon>
        <taxon>Thalassiosirales</taxon>
        <taxon>Thalassiosiraceae</taxon>
        <taxon>Thalassiosira</taxon>
    </lineage>
</organism>
<evidence type="ECO:0000256" key="1">
    <source>
        <dbReference type="ARBA" id="ARBA00022669"/>
    </source>
</evidence>
<evidence type="ECO:0000313" key="7">
    <source>
        <dbReference type="Proteomes" id="UP000266841"/>
    </source>
</evidence>
<feature type="compositionally biased region" description="Polar residues" evidence="4">
    <location>
        <begin position="407"/>
        <end position="417"/>
    </location>
</feature>
<feature type="region of interest" description="Disordered" evidence="4">
    <location>
        <begin position="365"/>
        <end position="519"/>
    </location>
</feature>
<dbReference type="GO" id="GO:0008061">
    <property type="term" value="F:chitin binding"/>
    <property type="evidence" value="ECO:0007669"/>
    <property type="project" value="UniProtKB-KW"/>
</dbReference>
<dbReference type="SUPFAM" id="SSF53955">
    <property type="entry name" value="Lysozyme-like"/>
    <property type="match status" value="1"/>
</dbReference>
<dbReference type="InterPro" id="IPR023346">
    <property type="entry name" value="Lysozyme-like_dom_sf"/>
</dbReference>
<dbReference type="OMA" id="GAGTQVM"/>
<protein>
    <recommendedName>
        <fullName evidence="5">Glycoside hydrolase family 19 catalytic domain-containing protein</fullName>
    </recommendedName>
</protein>
<dbReference type="GO" id="GO:0006032">
    <property type="term" value="P:chitin catabolic process"/>
    <property type="evidence" value="ECO:0007669"/>
    <property type="project" value="InterPro"/>
</dbReference>